<sequence>MKLLFSHRESKCCSHISKQSVVPTSANKVQNSNDTAVLPSVVKQLVSHQQSYCYSYINNETAVRTSGINMLFSHQQSNCLAGILRQCVQISQNPLESN</sequence>
<organism evidence="1 2">
    <name type="scientific">Caerostris extrusa</name>
    <name type="common">Bark spider</name>
    <name type="synonym">Caerostris bankana</name>
    <dbReference type="NCBI Taxonomy" id="172846"/>
    <lineage>
        <taxon>Eukaryota</taxon>
        <taxon>Metazoa</taxon>
        <taxon>Ecdysozoa</taxon>
        <taxon>Arthropoda</taxon>
        <taxon>Chelicerata</taxon>
        <taxon>Arachnida</taxon>
        <taxon>Araneae</taxon>
        <taxon>Araneomorphae</taxon>
        <taxon>Entelegynae</taxon>
        <taxon>Araneoidea</taxon>
        <taxon>Araneidae</taxon>
        <taxon>Caerostris</taxon>
    </lineage>
</organism>
<keyword evidence="2" id="KW-1185">Reference proteome</keyword>
<evidence type="ECO:0000313" key="2">
    <source>
        <dbReference type="Proteomes" id="UP001054945"/>
    </source>
</evidence>
<dbReference type="EMBL" id="BPLR01017891">
    <property type="protein sequence ID" value="GIY95293.1"/>
    <property type="molecule type" value="Genomic_DNA"/>
</dbReference>
<accession>A0AAV4XKT5</accession>
<dbReference type="Proteomes" id="UP001054945">
    <property type="component" value="Unassembled WGS sequence"/>
</dbReference>
<reference evidence="1 2" key="1">
    <citation type="submission" date="2021-06" db="EMBL/GenBank/DDBJ databases">
        <title>Caerostris extrusa draft genome.</title>
        <authorList>
            <person name="Kono N."/>
            <person name="Arakawa K."/>
        </authorList>
    </citation>
    <scope>NUCLEOTIDE SEQUENCE [LARGE SCALE GENOMIC DNA]</scope>
</reference>
<name>A0AAV4XKT5_CAEEX</name>
<dbReference type="AlphaFoldDB" id="A0AAV4XKT5"/>
<proteinExistence type="predicted"/>
<gene>
    <name evidence="1" type="ORF">CEXT_564131</name>
</gene>
<evidence type="ECO:0000313" key="1">
    <source>
        <dbReference type="EMBL" id="GIY95293.1"/>
    </source>
</evidence>
<protein>
    <submittedName>
        <fullName evidence="1">Uncharacterized protein</fullName>
    </submittedName>
</protein>
<comment type="caution">
    <text evidence="1">The sequence shown here is derived from an EMBL/GenBank/DDBJ whole genome shotgun (WGS) entry which is preliminary data.</text>
</comment>